<evidence type="ECO:0000259" key="4">
    <source>
        <dbReference type="Pfam" id="PF00561"/>
    </source>
</evidence>
<feature type="domain" description="AB hydrolase-1" evidence="4">
    <location>
        <begin position="108"/>
        <end position="271"/>
    </location>
</feature>
<protein>
    <submittedName>
        <fullName evidence="6">TAP-like protein-domain-containing protein</fullName>
    </submittedName>
</protein>
<evidence type="ECO:0000256" key="3">
    <source>
        <dbReference type="SAM" id="SignalP"/>
    </source>
</evidence>
<dbReference type="EMBL" id="JARJCN010000042">
    <property type="protein sequence ID" value="KAJ7083164.1"/>
    <property type="molecule type" value="Genomic_DNA"/>
</dbReference>
<accession>A0AAD6U3A2</accession>
<dbReference type="InterPro" id="IPR013595">
    <property type="entry name" value="Pept_S33_TAP-like_C"/>
</dbReference>
<comment type="caution">
    <text evidence="6">The sequence shown here is derived from an EMBL/GenBank/DDBJ whole genome shotgun (WGS) entry which is preliminary data.</text>
</comment>
<sequence length="577" mass="63241">MGATTLVYIVVLWLFIAGVNATASELENTQQNSEPGAKIATAASDEFSWESITPTDELVWVDCYTENRQCARLKVPLDYAHPDAASAAIAMVRIPSRVPHNSTDYRGPILINPGGPGGSGVDDVVEMGAQLSTIVGPEFDIIGFDPRGIARSTPRVSFFETRVEREIWTSTEQLYKVSMNASPDALSRAWAQGILEGQLAGARDDGSLRFINTDHTARDMLRIVQAHGSEKLQYWGFSYGSILGATFASMFPDNVGRVVLDGVADAENYFATQWSNNLMDTDKVWTAFVDGCVAAGPDGCALFSPTAGEISENVKRLYASLRERPIPVRTNVSYGLVDYSMMRRVVFSSLYSPYATFPRLARALADLSAGNATALFRFEEARPFECACDESPYRFQPVGDAGIAVRCNDGKRISKAYEDTVDHYRKLRETSTWADMWEATRMSCMDWPDFPKDHFQGPFIANTSFPLLLVSTTADPVTPLWAAHKMASGFTGAIVLAQDSPGHCSISGPSICTQKYIRQYFLDGSLPAPGTVCPVIGSLFPADNVQATAMLELSQEDRALFDAVRQLAITSDFKPRF</sequence>
<dbReference type="InterPro" id="IPR029058">
    <property type="entry name" value="AB_hydrolase_fold"/>
</dbReference>
<keyword evidence="2" id="KW-0378">Hydrolase</keyword>
<dbReference type="InterPro" id="IPR000073">
    <property type="entry name" value="AB_hydrolase_1"/>
</dbReference>
<dbReference type="Gene3D" id="3.40.50.1820">
    <property type="entry name" value="alpha/beta hydrolase"/>
    <property type="match status" value="1"/>
</dbReference>
<evidence type="ECO:0000256" key="1">
    <source>
        <dbReference type="ARBA" id="ARBA00010088"/>
    </source>
</evidence>
<dbReference type="InterPro" id="IPR051601">
    <property type="entry name" value="Serine_prot/Carboxylest_S33"/>
</dbReference>
<dbReference type="Proteomes" id="UP001222325">
    <property type="component" value="Unassembled WGS sequence"/>
</dbReference>
<reference evidence="6" key="1">
    <citation type="submission" date="2023-03" db="EMBL/GenBank/DDBJ databases">
        <title>Massive genome expansion in bonnet fungi (Mycena s.s.) driven by repeated elements and novel gene families across ecological guilds.</title>
        <authorList>
            <consortium name="Lawrence Berkeley National Laboratory"/>
            <person name="Harder C.B."/>
            <person name="Miyauchi S."/>
            <person name="Viragh M."/>
            <person name="Kuo A."/>
            <person name="Thoen E."/>
            <person name="Andreopoulos B."/>
            <person name="Lu D."/>
            <person name="Skrede I."/>
            <person name="Drula E."/>
            <person name="Henrissat B."/>
            <person name="Morin E."/>
            <person name="Kohler A."/>
            <person name="Barry K."/>
            <person name="LaButti K."/>
            <person name="Morin E."/>
            <person name="Salamov A."/>
            <person name="Lipzen A."/>
            <person name="Mereny Z."/>
            <person name="Hegedus B."/>
            <person name="Baldrian P."/>
            <person name="Stursova M."/>
            <person name="Weitz H."/>
            <person name="Taylor A."/>
            <person name="Grigoriev I.V."/>
            <person name="Nagy L.G."/>
            <person name="Martin F."/>
            <person name="Kauserud H."/>
        </authorList>
    </citation>
    <scope>NUCLEOTIDE SEQUENCE</scope>
    <source>
        <strain evidence="6">CBHHK173m</strain>
    </source>
</reference>
<feature type="signal peptide" evidence="3">
    <location>
        <begin position="1"/>
        <end position="21"/>
    </location>
</feature>
<comment type="similarity">
    <text evidence="1">Belongs to the peptidase S33 family.</text>
</comment>
<keyword evidence="3" id="KW-0732">Signal</keyword>
<feature type="domain" description="Peptidase S33 tripeptidyl aminopeptidase-like C-terminal" evidence="5">
    <location>
        <begin position="433"/>
        <end position="533"/>
    </location>
</feature>
<gene>
    <name evidence="6" type="ORF">B0H15DRAFT_429620</name>
</gene>
<proteinExistence type="inferred from homology"/>
<dbReference type="PANTHER" id="PTHR43248">
    <property type="entry name" value="2-SUCCINYL-6-HYDROXY-2,4-CYCLOHEXADIENE-1-CARBOXYLATE SYNTHASE"/>
    <property type="match status" value="1"/>
</dbReference>
<evidence type="ECO:0000259" key="5">
    <source>
        <dbReference type="Pfam" id="PF08386"/>
    </source>
</evidence>
<name>A0AAD6U3A2_9AGAR</name>
<keyword evidence="7" id="KW-1185">Reference proteome</keyword>
<dbReference type="Pfam" id="PF08386">
    <property type="entry name" value="Abhydrolase_4"/>
    <property type="match status" value="1"/>
</dbReference>
<organism evidence="6 7">
    <name type="scientific">Mycena belliarum</name>
    <dbReference type="NCBI Taxonomy" id="1033014"/>
    <lineage>
        <taxon>Eukaryota</taxon>
        <taxon>Fungi</taxon>
        <taxon>Dikarya</taxon>
        <taxon>Basidiomycota</taxon>
        <taxon>Agaricomycotina</taxon>
        <taxon>Agaricomycetes</taxon>
        <taxon>Agaricomycetidae</taxon>
        <taxon>Agaricales</taxon>
        <taxon>Marasmiineae</taxon>
        <taxon>Mycenaceae</taxon>
        <taxon>Mycena</taxon>
    </lineage>
</organism>
<dbReference type="Pfam" id="PF00561">
    <property type="entry name" value="Abhydrolase_1"/>
    <property type="match status" value="1"/>
</dbReference>
<evidence type="ECO:0000256" key="2">
    <source>
        <dbReference type="ARBA" id="ARBA00022801"/>
    </source>
</evidence>
<feature type="chain" id="PRO_5041927380" evidence="3">
    <location>
        <begin position="22"/>
        <end position="577"/>
    </location>
</feature>
<dbReference type="GO" id="GO:0016787">
    <property type="term" value="F:hydrolase activity"/>
    <property type="evidence" value="ECO:0007669"/>
    <property type="project" value="UniProtKB-KW"/>
</dbReference>
<dbReference type="AlphaFoldDB" id="A0AAD6U3A2"/>
<dbReference type="PANTHER" id="PTHR43248:SF25">
    <property type="entry name" value="AB HYDROLASE-1 DOMAIN-CONTAINING PROTEIN-RELATED"/>
    <property type="match status" value="1"/>
</dbReference>
<evidence type="ECO:0000313" key="6">
    <source>
        <dbReference type="EMBL" id="KAJ7083164.1"/>
    </source>
</evidence>
<evidence type="ECO:0000313" key="7">
    <source>
        <dbReference type="Proteomes" id="UP001222325"/>
    </source>
</evidence>
<dbReference type="SUPFAM" id="SSF53474">
    <property type="entry name" value="alpha/beta-Hydrolases"/>
    <property type="match status" value="1"/>
</dbReference>